<evidence type="ECO:0000313" key="1">
    <source>
        <dbReference type="EMBL" id="TMR29425.1"/>
    </source>
</evidence>
<organism evidence="1 2">
    <name type="scientific">Nonomuraea zeae</name>
    <dbReference type="NCBI Taxonomy" id="1642303"/>
    <lineage>
        <taxon>Bacteria</taxon>
        <taxon>Bacillati</taxon>
        <taxon>Actinomycetota</taxon>
        <taxon>Actinomycetes</taxon>
        <taxon>Streptosporangiales</taxon>
        <taxon>Streptosporangiaceae</taxon>
        <taxon>Nonomuraea</taxon>
    </lineage>
</organism>
<name>A0A5S4G8T0_9ACTN</name>
<keyword evidence="2" id="KW-1185">Reference proteome</keyword>
<evidence type="ECO:0000313" key="2">
    <source>
        <dbReference type="Proteomes" id="UP000306628"/>
    </source>
</evidence>
<dbReference type="Proteomes" id="UP000306628">
    <property type="component" value="Unassembled WGS sequence"/>
</dbReference>
<dbReference type="AlphaFoldDB" id="A0A5S4G8T0"/>
<dbReference type="OrthoDB" id="3532222at2"/>
<dbReference type="RefSeq" id="WP_138693614.1">
    <property type="nucleotide sequence ID" value="NZ_JBHSAZ010000043.1"/>
</dbReference>
<gene>
    <name evidence="1" type="ORF">ETD85_32400</name>
</gene>
<reference evidence="1 2" key="1">
    <citation type="submission" date="2019-05" db="EMBL/GenBank/DDBJ databases">
        <title>Draft genome sequence of Nonomuraea zeae DSM 100528.</title>
        <authorList>
            <person name="Saricaoglu S."/>
            <person name="Isik K."/>
        </authorList>
    </citation>
    <scope>NUCLEOTIDE SEQUENCE [LARGE SCALE GENOMIC DNA]</scope>
    <source>
        <strain evidence="1 2">DSM 100528</strain>
    </source>
</reference>
<protein>
    <submittedName>
        <fullName evidence="1">Uncharacterized protein</fullName>
    </submittedName>
</protein>
<sequence>MIRFWWARHRKRVWPTVENRAGVLGRGDIKEITLDEVERMARQAKAHHWRGQGRPAWLDEHCASISELYLTFLHEESEDCFRCSVTALFEGGGGHFGLDVARDEFDSLPDLQESAVIELAHRFLESFPTVRLDVEQQAAWNRGYGEI</sequence>
<dbReference type="EMBL" id="VCKX01000120">
    <property type="protein sequence ID" value="TMR29425.1"/>
    <property type="molecule type" value="Genomic_DNA"/>
</dbReference>
<comment type="caution">
    <text evidence="1">The sequence shown here is derived from an EMBL/GenBank/DDBJ whole genome shotgun (WGS) entry which is preliminary data.</text>
</comment>
<accession>A0A5S4G8T0</accession>
<proteinExistence type="predicted"/>